<dbReference type="EC" id="3.4.19.12" evidence="2"/>
<feature type="domain" description="Tudor" evidence="7">
    <location>
        <begin position="283"/>
        <end position="343"/>
    </location>
</feature>
<dbReference type="InParanoid" id="A0A6Q2Y8S7"/>
<evidence type="ECO:0000259" key="7">
    <source>
        <dbReference type="PROSITE" id="PS50304"/>
    </source>
</evidence>
<protein>
    <recommendedName>
        <fullName evidence="2">ubiquitinyl hydrolase 1</fullName>
        <ecNumber evidence="2">3.4.19.12</ecNumber>
    </recommendedName>
</protein>
<feature type="compositionally biased region" description="Pro residues" evidence="6">
    <location>
        <begin position="779"/>
        <end position="790"/>
    </location>
</feature>
<keyword evidence="3" id="KW-0645">Protease</keyword>
<feature type="region of interest" description="Disordered" evidence="6">
    <location>
        <begin position="346"/>
        <end position="435"/>
    </location>
</feature>
<dbReference type="GO" id="GO:0004843">
    <property type="term" value="F:cysteine-type deubiquitinase activity"/>
    <property type="evidence" value="ECO:0007669"/>
    <property type="project" value="UniProtKB-EC"/>
</dbReference>
<dbReference type="InterPro" id="IPR050704">
    <property type="entry name" value="Peptidase_C85-like"/>
</dbReference>
<evidence type="ECO:0000256" key="5">
    <source>
        <dbReference type="ARBA" id="ARBA00022807"/>
    </source>
</evidence>
<dbReference type="GO" id="GO:0061578">
    <property type="term" value="F:K63-linked deubiquitinase activity"/>
    <property type="evidence" value="ECO:0007669"/>
    <property type="project" value="TreeGrafter"/>
</dbReference>
<dbReference type="OMA" id="AGMQYTA"/>
<feature type="compositionally biased region" description="Pro residues" evidence="6">
    <location>
        <begin position="587"/>
        <end position="598"/>
    </location>
</feature>
<reference evidence="9" key="3">
    <citation type="submission" date="2025-08" db="UniProtKB">
        <authorList>
            <consortium name="Ensembl"/>
        </authorList>
    </citation>
    <scope>IDENTIFICATION</scope>
</reference>
<organism evidence="9 10">
    <name type="scientific">Esox lucius</name>
    <name type="common">Northern pike</name>
    <dbReference type="NCBI Taxonomy" id="8010"/>
    <lineage>
        <taxon>Eukaryota</taxon>
        <taxon>Metazoa</taxon>
        <taxon>Chordata</taxon>
        <taxon>Craniata</taxon>
        <taxon>Vertebrata</taxon>
        <taxon>Euteleostomi</taxon>
        <taxon>Actinopterygii</taxon>
        <taxon>Neopterygii</taxon>
        <taxon>Teleostei</taxon>
        <taxon>Protacanthopterygii</taxon>
        <taxon>Esociformes</taxon>
        <taxon>Esocidae</taxon>
        <taxon>Esox</taxon>
    </lineage>
</organism>
<feature type="compositionally biased region" description="Gly residues" evidence="6">
    <location>
        <begin position="1299"/>
        <end position="1311"/>
    </location>
</feature>
<feature type="region of interest" description="Disordered" evidence="6">
    <location>
        <begin position="906"/>
        <end position="938"/>
    </location>
</feature>
<feature type="compositionally biased region" description="Polar residues" evidence="6">
    <location>
        <begin position="379"/>
        <end position="391"/>
    </location>
</feature>
<evidence type="ECO:0000259" key="8">
    <source>
        <dbReference type="PROSITE" id="PS50802"/>
    </source>
</evidence>
<evidence type="ECO:0000256" key="6">
    <source>
        <dbReference type="SAM" id="MobiDB-lite"/>
    </source>
</evidence>
<feature type="compositionally biased region" description="Low complexity" evidence="6">
    <location>
        <begin position="651"/>
        <end position="660"/>
    </location>
</feature>
<dbReference type="Ensembl" id="ENSELUT00000069987.2">
    <property type="protein sequence ID" value="ENSELUP00000061806.2"/>
    <property type="gene ID" value="ENSELUG00000007102.3"/>
</dbReference>
<dbReference type="GO" id="GO:2000660">
    <property type="term" value="P:negative regulation of interleukin-1-mediated signaling pathway"/>
    <property type="evidence" value="ECO:0007669"/>
    <property type="project" value="TreeGrafter"/>
</dbReference>
<comment type="catalytic activity">
    <reaction evidence="1">
        <text>Thiol-dependent hydrolysis of ester, thioester, amide, peptide and isopeptide bonds formed by the C-terminal Gly of ubiquitin (a 76-residue protein attached to proteins as an intracellular targeting signal).</text>
        <dbReference type="EC" id="3.4.19.12"/>
    </reaction>
</comment>
<feature type="compositionally biased region" description="Polar residues" evidence="6">
    <location>
        <begin position="1158"/>
        <end position="1167"/>
    </location>
</feature>
<evidence type="ECO:0000256" key="4">
    <source>
        <dbReference type="ARBA" id="ARBA00022786"/>
    </source>
</evidence>
<feature type="region of interest" description="Disordered" evidence="6">
    <location>
        <begin position="1228"/>
        <end position="1247"/>
    </location>
</feature>
<dbReference type="RefSeq" id="XP_028973768.2">
    <property type="nucleotide sequence ID" value="XM_029117935.2"/>
</dbReference>
<feature type="compositionally biased region" description="Low complexity" evidence="6">
    <location>
        <begin position="669"/>
        <end position="688"/>
    </location>
</feature>
<feature type="compositionally biased region" description="Low complexity" evidence="6">
    <location>
        <begin position="1113"/>
        <end position="1132"/>
    </location>
</feature>
<evidence type="ECO:0000256" key="3">
    <source>
        <dbReference type="ARBA" id="ARBA00022670"/>
    </source>
</evidence>
<dbReference type="Bgee" id="ENSELUG00000007102">
    <property type="expression patterns" value="Expressed in testis and 14 other cell types or tissues"/>
</dbReference>
<dbReference type="CDD" id="cd22794">
    <property type="entry name" value="OTU_OTUD4"/>
    <property type="match status" value="1"/>
</dbReference>
<keyword evidence="5" id="KW-0788">Thiol protease</keyword>
<feature type="region of interest" description="Disordered" evidence="6">
    <location>
        <begin position="1194"/>
        <end position="1218"/>
    </location>
</feature>
<dbReference type="InterPro" id="IPR003323">
    <property type="entry name" value="OTU_dom"/>
</dbReference>
<feature type="compositionally biased region" description="Low complexity" evidence="6">
    <location>
        <begin position="1139"/>
        <end position="1154"/>
    </location>
</feature>
<evidence type="ECO:0000313" key="9">
    <source>
        <dbReference type="Ensembl" id="ENSELUP00000061806.2"/>
    </source>
</evidence>
<dbReference type="Gene3D" id="3.90.70.80">
    <property type="match status" value="1"/>
</dbReference>
<dbReference type="PROSITE" id="PS50304">
    <property type="entry name" value="TUDOR"/>
    <property type="match status" value="1"/>
</dbReference>
<feature type="compositionally biased region" description="Pro residues" evidence="6">
    <location>
        <begin position="1057"/>
        <end position="1072"/>
    </location>
</feature>
<dbReference type="KEGG" id="els:114828664"/>
<reference evidence="9" key="4">
    <citation type="submission" date="2025-09" db="UniProtKB">
        <authorList>
            <consortium name="Ensembl"/>
        </authorList>
    </citation>
    <scope>IDENTIFICATION</scope>
</reference>
<dbReference type="GeneTree" id="ENSGT00940000159922"/>
<feature type="compositionally biased region" description="Acidic residues" evidence="6">
    <location>
        <begin position="203"/>
        <end position="217"/>
    </location>
</feature>
<feature type="region of interest" description="Disordered" evidence="6">
    <location>
        <begin position="1292"/>
        <end position="1354"/>
    </location>
</feature>
<dbReference type="Pfam" id="PF02338">
    <property type="entry name" value="OTU"/>
    <property type="match status" value="1"/>
</dbReference>
<dbReference type="SUPFAM" id="SSF63748">
    <property type="entry name" value="Tudor/PWWP/MBT"/>
    <property type="match status" value="1"/>
</dbReference>
<accession>A0A6Q2Y8S7</accession>
<feature type="compositionally biased region" description="Polar residues" evidence="6">
    <location>
        <begin position="1008"/>
        <end position="1028"/>
    </location>
</feature>
<feature type="region of interest" description="Disordered" evidence="6">
    <location>
        <begin position="951"/>
        <end position="1182"/>
    </location>
</feature>
<dbReference type="PRINTS" id="PR01217">
    <property type="entry name" value="PRICHEXTENSN"/>
</dbReference>
<feature type="compositionally biased region" description="Low complexity" evidence="6">
    <location>
        <begin position="354"/>
        <end position="364"/>
    </location>
</feature>
<dbReference type="GO" id="GO:1903093">
    <property type="term" value="P:regulation of protein K48-linked deubiquitination"/>
    <property type="evidence" value="ECO:0007669"/>
    <property type="project" value="TreeGrafter"/>
</dbReference>
<dbReference type="SMART" id="SM00333">
    <property type="entry name" value="TUDOR"/>
    <property type="match status" value="1"/>
</dbReference>
<dbReference type="InterPro" id="IPR038765">
    <property type="entry name" value="Papain-like_cys_pep_sf"/>
</dbReference>
<proteinExistence type="predicted"/>
<dbReference type="PROSITE" id="PS50802">
    <property type="entry name" value="OTU"/>
    <property type="match status" value="1"/>
</dbReference>
<feature type="region of interest" description="Disordered" evidence="6">
    <location>
        <begin position="587"/>
        <end position="811"/>
    </location>
</feature>
<dbReference type="Proteomes" id="UP000265140">
    <property type="component" value="Chromosome 24"/>
</dbReference>
<reference evidence="10" key="1">
    <citation type="journal article" date="2014" name="PLoS ONE">
        <title>The genome and linkage map of the northern pike (Esox lucius): conserved synteny revealed between the salmonid sister group and the Neoteleostei.</title>
        <authorList>
            <person name="Rondeau E.B."/>
            <person name="Minkley D.R."/>
            <person name="Leong J.S."/>
            <person name="Messmer A.M."/>
            <person name="Jantzen J.R."/>
            <person name="von Schalburg K.R."/>
            <person name="Lemon C."/>
            <person name="Bird N.H."/>
            <person name="Koop B.F."/>
        </authorList>
    </citation>
    <scope>NUCLEOTIDE SEQUENCE</scope>
</reference>
<feature type="compositionally biased region" description="Pro residues" evidence="6">
    <location>
        <begin position="624"/>
        <end position="635"/>
    </location>
</feature>
<evidence type="ECO:0000256" key="2">
    <source>
        <dbReference type="ARBA" id="ARBA00012759"/>
    </source>
</evidence>
<feature type="region of interest" description="Disordered" evidence="6">
    <location>
        <begin position="203"/>
        <end position="246"/>
    </location>
</feature>
<sequence>MDVCPPNMQQSNEDRGVERSMDEYLKSIGFHRKKIAKDGSCLFRAVAEQVLHSQSLHTNVRATCVQYLKKNRANYEAFIEGDFEEYLSKLEDPQHWVGEVEISALALMYKCDFIIYQTPGKPPVQITDNGFDNKVRLCFLNGNHYDSVYPVSHVQNAAFCQSILYELLYERVCGTEHSVVAPCLKGVPGKCGVDLLEDDPANDECCSSDESDMEGEEPLQTHDGAERGHRPPFRGRGGKSPSFSKRVRRSLNPSLYRNTEYDVWVKSKRAQQKLDFCIAAGMQYIVGDKCKVRLSNGGRYYGAFIQEVSADSGPVTVFIEELGRKESVALWNLRAPAEDTLSWSTVTRDGKRLNNGSSSSGPPSEWETRGAGRRPGKSPLQSATLPVTQPTVGGRGVQKQHSWPSHATVEEGGTKNTHPPHPRRTCSTVEQPTPAFGLSEEQRLAREEEQRNLALVEIQLRDETSFPALGVVSKLAEGRGKRGRGRTIRRSTGDEERKTPSPPVQDKPTTRAPGPALPVAPGPALPVAPGPALPVAPGPALPVAPGPALPVAPGPALPVAPGPALPVAPGPALPVAPGPALPVAPGPAPPVAPGPAPPIAQAVLHSTPNPTTAPAPPTAVEVASPPPVAPSPPVAPVVLPTTAAPAPPPAVEVSAPFPSSISPPPPSPADSRSLAPAALINNNSAPAPHLNPSPSPAPPLYTLAPLMAAPPPQPQPSGPPPQPQPSGPPPQPQPSGPPTQPQPTLTSFHLNSHPQPPLPHPPQASLPREPATYEVPPASAYPPGVPPPQSIPSSLPEHMAHPPPSLSQPQTVNPPPLSFHQFTHLYQDPLFPGFPLSDKEEIVQTPGYSYMRSGEDLPRDVNVLRFFFNLGVKAYTNPLWPPHSYILPLHQAFSMQPKLPSPYPPAWYPPPRPADTHPPTSSLLGAPPHPPDVPREVSWMHGEGYPRYPSPGLGGAPFYDPLQGGPPPPHSAPQPTGYPPSLPSNPAPAQPVHLHPQPHLGGPLLWPSNVTPRSNSYTGGYQAPSPLTQYPPQPAHPSPSSRYPAAPQTSANAAQPHPKPYPPTPAAPPLYPPSVSLCPSASPGFPAPRLPSGNQNPTLDPQPASGMFFLGVTSSHSAHAPAASAAGSGTSTAHRERGSGQTTPATTTATSGPGDVLRSTTTEQVTSVPEGHRRSASAGSGVVTFQDVSVGMGTPGVGKTAETQPAEFSPKATNQMKREGWGELKVTVPRVGTPPLPTSSGTLLDGHWPVGEEPNTNDPALRNGKLNYSRSQGGRGWVRGYEEGGGRGYKDNRWRGEGHGTGYRRGVGRGGADYRRQGQNSRARGRGYYSLPHSTNGREASYSGWLKNAPCADS</sequence>
<evidence type="ECO:0000313" key="10">
    <source>
        <dbReference type="Proteomes" id="UP000265140"/>
    </source>
</evidence>
<dbReference type="PANTHER" id="PTHR12419">
    <property type="entry name" value="OTU DOMAIN CONTAINING PROTEIN"/>
    <property type="match status" value="1"/>
</dbReference>
<keyword evidence="10" id="KW-1185">Reference proteome</keyword>
<dbReference type="GO" id="GO:0016579">
    <property type="term" value="P:protein deubiquitination"/>
    <property type="evidence" value="ECO:0007669"/>
    <property type="project" value="TreeGrafter"/>
</dbReference>
<dbReference type="InterPro" id="IPR002999">
    <property type="entry name" value="Tudor"/>
</dbReference>
<dbReference type="GeneID" id="114828664"/>
<feature type="compositionally biased region" description="Pro residues" evidence="6">
    <location>
        <begin position="689"/>
        <end position="699"/>
    </location>
</feature>
<feature type="region of interest" description="Disordered" evidence="6">
    <location>
        <begin position="476"/>
        <end position="523"/>
    </location>
</feature>
<feature type="compositionally biased region" description="Pro residues" evidence="6">
    <location>
        <begin position="754"/>
        <end position="764"/>
    </location>
</feature>
<keyword evidence="4" id="KW-0833">Ubl conjugation pathway</keyword>
<feature type="compositionally biased region" description="Pro residues" evidence="6">
    <location>
        <begin position="708"/>
        <end position="741"/>
    </location>
</feature>
<feature type="compositionally biased region" description="Pro residues" evidence="6">
    <location>
        <begin position="964"/>
        <end position="989"/>
    </location>
</feature>
<dbReference type="PANTHER" id="PTHR12419:SF9">
    <property type="entry name" value="OTU DOMAIN-CONTAINING PROTEIN 4"/>
    <property type="match status" value="1"/>
</dbReference>
<feature type="domain" description="OTU" evidence="8">
    <location>
        <begin position="30"/>
        <end position="151"/>
    </location>
</feature>
<dbReference type="SUPFAM" id="SSF54001">
    <property type="entry name" value="Cysteine proteinases"/>
    <property type="match status" value="1"/>
</dbReference>
<dbReference type="GO" id="GO:0006508">
    <property type="term" value="P:proteolysis"/>
    <property type="evidence" value="ECO:0007669"/>
    <property type="project" value="UniProtKB-KW"/>
</dbReference>
<feature type="compositionally biased region" description="Basic and acidic residues" evidence="6">
    <location>
        <begin position="219"/>
        <end position="229"/>
    </location>
</feature>
<evidence type="ECO:0000256" key="1">
    <source>
        <dbReference type="ARBA" id="ARBA00000707"/>
    </source>
</evidence>
<feature type="compositionally biased region" description="Pro residues" evidence="6">
    <location>
        <begin position="801"/>
        <end position="811"/>
    </location>
</feature>
<reference evidence="9" key="2">
    <citation type="submission" date="2020-02" db="EMBL/GenBank/DDBJ databases">
        <title>Esox lucius (northern pike) genome, fEsoLuc1, primary haplotype.</title>
        <authorList>
            <person name="Myers G."/>
            <person name="Karagic N."/>
            <person name="Meyer A."/>
            <person name="Pippel M."/>
            <person name="Reichard M."/>
            <person name="Winkler S."/>
            <person name="Tracey A."/>
            <person name="Sims Y."/>
            <person name="Howe K."/>
            <person name="Rhie A."/>
            <person name="Formenti G."/>
            <person name="Durbin R."/>
            <person name="Fedrigo O."/>
            <person name="Jarvis E.D."/>
        </authorList>
    </citation>
    <scope>NUCLEOTIDE SEQUENCE [LARGE SCALE GENOMIC DNA]</scope>
</reference>
<dbReference type="CTD" id="54726"/>
<dbReference type="GO" id="GO:0034122">
    <property type="term" value="P:negative regulation of toll-like receptor signaling pathway"/>
    <property type="evidence" value="ECO:0007669"/>
    <property type="project" value="TreeGrafter"/>
</dbReference>
<feature type="compositionally biased region" description="Low complexity" evidence="6">
    <location>
        <begin position="990"/>
        <end position="1005"/>
    </location>
</feature>
<name>A0A6Q2Y8S7_ESOLU</name>
<keyword evidence="5" id="KW-0378">Hydrolase</keyword>